<evidence type="ECO:0000256" key="5">
    <source>
        <dbReference type="ARBA" id="ARBA00023136"/>
    </source>
</evidence>
<dbReference type="SMART" id="SM01381">
    <property type="entry name" value="7TM_GPCR_Srsx"/>
    <property type="match status" value="1"/>
</dbReference>
<evidence type="ECO:0000256" key="2">
    <source>
        <dbReference type="ARBA" id="ARBA00022692"/>
    </source>
</evidence>
<keyword evidence="4" id="KW-0297">G-protein coupled receptor</keyword>
<evidence type="ECO:0000256" key="3">
    <source>
        <dbReference type="ARBA" id="ARBA00022989"/>
    </source>
</evidence>
<dbReference type="Proteomes" id="UP001152320">
    <property type="component" value="Chromosome 4"/>
</dbReference>
<keyword evidence="11" id="KW-1185">Reference proteome</keyword>
<dbReference type="Pfam" id="PF00001">
    <property type="entry name" value="7tm_1"/>
    <property type="match status" value="1"/>
</dbReference>
<feature type="transmembrane region" description="Helical" evidence="8">
    <location>
        <begin position="75"/>
        <end position="96"/>
    </location>
</feature>
<comment type="subcellular location">
    <subcellularLocation>
        <location evidence="1">Membrane</location>
        <topology evidence="1">Multi-pass membrane protein</topology>
    </subcellularLocation>
</comment>
<organism evidence="10 11">
    <name type="scientific">Holothuria leucospilota</name>
    <name type="common">Black long sea cucumber</name>
    <name type="synonym">Mertensiothuria leucospilota</name>
    <dbReference type="NCBI Taxonomy" id="206669"/>
    <lineage>
        <taxon>Eukaryota</taxon>
        <taxon>Metazoa</taxon>
        <taxon>Echinodermata</taxon>
        <taxon>Eleutherozoa</taxon>
        <taxon>Echinozoa</taxon>
        <taxon>Holothuroidea</taxon>
        <taxon>Aspidochirotacea</taxon>
        <taxon>Aspidochirotida</taxon>
        <taxon>Holothuriidae</taxon>
        <taxon>Holothuria</taxon>
    </lineage>
</organism>
<comment type="caution">
    <text evidence="10">The sequence shown here is derived from an EMBL/GenBank/DDBJ whole genome shotgun (WGS) entry which is preliminary data.</text>
</comment>
<dbReference type="PROSITE" id="PS50262">
    <property type="entry name" value="G_PROTEIN_RECEP_F1_2"/>
    <property type="match status" value="1"/>
</dbReference>
<evidence type="ECO:0000256" key="4">
    <source>
        <dbReference type="ARBA" id="ARBA00023040"/>
    </source>
</evidence>
<evidence type="ECO:0000259" key="9">
    <source>
        <dbReference type="PROSITE" id="PS50262"/>
    </source>
</evidence>
<keyword evidence="6 10" id="KW-0675">Receptor</keyword>
<evidence type="ECO:0000256" key="6">
    <source>
        <dbReference type="ARBA" id="ARBA00023170"/>
    </source>
</evidence>
<dbReference type="GO" id="GO:0005886">
    <property type="term" value="C:plasma membrane"/>
    <property type="evidence" value="ECO:0007669"/>
    <property type="project" value="TreeGrafter"/>
</dbReference>
<dbReference type="OrthoDB" id="5950040at2759"/>
<evidence type="ECO:0000256" key="8">
    <source>
        <dbReference type="SAM" id="Phobius"/>
    </source>
</evidence>
<proteinExistence type="predicted"/>
<feature type="transmembrane region" description="Helical" evidence="8">
    <location>
        <begin position="117"/>
        <end position="136"/>
    </location>
</feature>
<dbReference type="AlphaFoldDB" id="A0A9Q1CGD8"/>
<dbReference type="PRINTS" id="PR00237">
    <property type="entry name" value="GPCRRHODOPSN"/>
</dbReference>
<dbReference type="PANTHER" id="PTHR45695">
    <property type="entry name" value="LEUCOKININ RECEPTOR-RELATED"/>
    <property type="match status" value="1"/>
</dbReference>
<evidence type="ECO:0000313" key="11">
    <source>
        <dbReference type="Proteomes" id="UP001152320"/>
    </source>
</evidence>
<name>A0A9Q1CGD8_HOLLE</name>
<accession>A0A9Q1CGD8</accession>
<feature type="domain" description="G-protein coupled receptors family 1 profile" evidence="9">
    <location>
        <begin position="16"/>
        <end position="273"/>
    </location>
</feature>
<evidence type="ECO:0000256" key="7">
    <source>
        <dbReference type="ARBA" id="ARBA00023224"/>
    </source>
</evidence>
<dbReference type="EMBL" id="JAIZAY010000004">
    <property type="protein sequence ID" value="KAJ8044139.1"/>
    <property type="molecule type" value="Genomic_DNA"/>
</dbReference>
<dbReference type="InterPro" id="IPR017452">
    <property type="entry name" value="GPCR_Rhodpsn_7TM"/>
</dbReference>
<sequence length="290" mass="33924">MLLVFYTIFFILGVFGNGVLVLLFLMKKDLRNINNALITNLAFSDFLFVILYAPIRCYEQFYTLRPLGKTFCHISIIINYTSQDVSTMSMMALSYLRYRAVTRPLNTIGQDDQQLKCLILVYCGISYVVGVLASLFPALHCRVFTDICWPFDMHYVDSFFYPKHHLVFHVVRCVFFYLLPLFVITFFYSMITLEVCKASTPLQRDESIPARKVIRARKKLAWIVLAIVVIFFLSWLPNYLTWFIGLEYRFINWMVDVRSVCMFLPSSLNPILLFVTSSSYRKSFLQVFSP</sequence>
<dbReference type="GO" id="GO:0004930">
    <property type="term" value="F:G protein-coupled receptor activity"/>
    <property type="evidence" value="ECO:0007669"/>
    <property type="project" value="UniProtKB-KW"/>
</dbReference>
<keyword evidence="2 8" id="KW-0812">Transmembrane</keyword>
<feature type="transmembrane region" description="Helical" evidence="8">
    <location>
        <begin position="220"/>
        <end position="237"/>
    </location>
</feature>
<gene>
    <name evidence="10" type="ORF">HOLleu_11522</name>
</gene>
<feature type="transmembrane region" description="Helical" evidence="8">
    <location>
        <begin position="37"/>
        <end position="55"/>
    </location>
</feature>
<protein>
    <submittedName>
        <fullName evidence="10">[Phe13]-bombesin receptor</fullName>
    </submittedName>
</protein>
<dbReference type="CDD" id="cd00637">
    <property type="entry name" value="7tm_classA_rhodopsin-like"/>
    <property type="match status" value="1"/>
</dbReference>
<feature type="transmembrane region" description="Helical" evidence="8">
    <location>
        <begin position="6"/>
        <end position="25"/>
    </location>
</feature>
<dbReference type="SUPFAM" id="SSF81321">
    <property type="entry name" value="Family A G protein-coupled receptor-like"/>
    <property type="match status" value="1"/>
</dbReference>
<reference evidence="10" key="1">
    <citation type="submission" date="2021-10" db="EMBL/GenBank/DDBJ databases">
        <title>Tropical sea cucumber genome reveals ecological adaptation and Cuvierian tubules defense mechanism.</title>
        <authorList>
            <person name="Chen T."/>
        </authorList>
    </citation>
    <scope>NUCLEOTIDE SEQUENCE</scope>
    <source>
        <strain evidence="10">Nanhai2018</strain>
        <tissue evidence="10">Muscle</tissue>
    </source>
</reference>
<keyword evidence="3 8" id="KW-1133">Transmembrane helix</keyword>
<evidence type="ECO:0000313" key="10">
    <source>
        <dbReference type="EMBL" id="KAJ8044139.1"/>
    </source>
</evidence>
<dbReference type="Gene3D" id="1.20.1070.10">
    <property type="entry name" value="Rhodopsin 7-helix transmembrane proteins"/>
    <property type="match status" value="1"/>
</dbReference>
<dbReference type="InterPro" id="IPR000276">
    <property type="entry name" value="GPCR_Rhodpsn"/>
</dbReference>
<keyword evidence="5 8" id="KW-0472">Membrane</keyword>
<feature type="transmembrane region" description="Helical" evidence="8">
    <location>
        <begin position="166"/>
        <end position="188"/>
    </location>
</feature>
<evidence type="ECO:0000256" key="1">
    <source>
        <dbReference type="ARBA" id="ARBA00004141"/>
    </source>
</evidence>
<keyword evidence="7" id="KW-0807">Transducer</keyword>
<dbReference type="PANTHER" id="PTHR45695:SF9">
    <property type="entry name" value="LEUCOKININ RECEPTOR"/>
    <property type="match status" value="1"/>
</dbReference>